<keyword evidence="3" id="KW-0547">Nucleotide-binding</keyword>
<feature type="compositionally biased region" description="Basic and acidic residues" evidence="6">
    <location>
        <begin position="72"/>
        <end position="81"/>
    </location>
</feature>
<name>A0A7R9I174_9NEOP</name>
<organism evidence="8">
    <name type="scientific">Timema bartmani</name>
    <dbReference type="NCBI Taxonomy" id="61472"/>
    <lineage>
        <taxon>Eukaryota</taxon>
        <taxon>Metazoa</taxon>
        <taxon>Ecdysozoa</taxon>
        <taxon>Arthropoda</taxon>
        <taxon>Hexapoda</taxon>
        <taxon>Insecta</taxon>
        <taxon>Pterygota</taxon>
        <taxon>Neoptera</taxon>
        <taxon>Polyneoptera</taxon>
        <taxon>Phasmatodea</taxon>
        <taxon>Timematodea</taxon>
        <taxon>Timematoidea</taxon>
        <taxon>Timematidae</taxon>
        <taxon>Timema</taxon>
    </lineage>
</organism>
<dbReference type="PANTHER" id="PTHR46161:SF3">
    <property type="entry name" value="NUCLEOSIDE DIPHOSPHATE KINASE DDB_G0292928-RELATED"/>
    <property type="match status" value="1"/>
</dbReference>
<evidence type="ECO:0000256" key="4">
    <source>
        <dbReference type="ARBA" id="ARBA00022777"/>
    </source>
</evidence>
<dbReference type="InterPro" id="IPR036850">
    <property type="entry name" value="NDK-like_dom_sf"/>
</dbReference>
<dbReference type="EMBL" id="OD566256">
    <property type="protein sequence ID" value="CAD7443647.1"/>
    <property type="molecule type" value="Genomic_DNA"/>
</dbReference>
<feature type="compositionally biased region" description="Polar residues" evidence="6">
    <location>
        <begin position="59"/>
        <end position="69"/>
    </location>
</feature>
<gene>
    <name evidence="8" type="ORF">TBIB3V08_LOCUS6048</name>
</gene>
<protein>
    <recommendedName>
        <fullName evidence="7">Nucleoside diphosphate kinase-like domain-containing protein</fullName>
    </recommendedName>
</protein>
<proteinExistence type="inferred from homology"/>
<reference evidence="8" key="1">
    <citation type="submission" date="2020-11" db="EMBL/GenBank/DDBJ databases">
        <authorList>
            <person name="Tran Van P."/>
        </authorList>
    </citation>
    <scope>NUCLEOTIDE SEQUENCE</scope>
</reference>
<dbReference type="GO" id="GO:0005524">
    <property type="term" value="F:ATP binding"/>
    <property type="evidence" value="ECO:0007669"/>
    <property type="project" value="UniProtKB-KW"/>
</dbReference>
<accession>A0A7R9I174</accession>
<feature type="region of interest" description="Disordered" evidence="6">
    <location>
        <begin position="204"/>
        <end position="223"/>
    </location>
</feature>
<keyword evidence="2" id="KW-0808">Transferase</keyword>
<dbReference type="AlphaFoldDB" id="A0A7R9I174"/>
<evidence type="ECO:0000256" key="3">
    <source>
        <dbReference type="ARBA" id="ARBA00022741"/>
    </source>
</evidence>
<dbReference type="InterPro" id="IPR034907">
    <property type="entry name" value="NDK-like_dom"/>
</dbReference>
<feature type="domain" description="Nucleoside diphosphate kinase-like" evidence="7">
    <location>
        <begin position="4"/>
        <end position="51"/>
    </location>
</feature>
<dbReference type="GO" id="GO:0016301">
    <property type="term" value="F:kinase activity"/>
    <property type="evidence" value="ECO:0007669"/>
    <property type="project" value="UniProtKB-KW"/>
</dbReference>
<evidence type="ECO:0000256" key="2">
    <source>
        <dbReference type="ARBA" id="ARBA00022679"/>
    </source>
</evidence>
<dbReference type="SUPFAM" id="SSF54919">
    <property type="entry name" value="Nucleoside diphosphate kinase, NDK"/>
    <property type="match status" value="1"/>
</dbReference>
<keyword evidence="4" id="KW-0418">Kinase</keyword>
<keyword evidence="5" id="KW-0067">ATP-binding</keyword>
<evidence type="ECO:0000256" key="5">
    <source>
        <dbReference type="ARBA" id="ARBA00022840"/>
    </source>
</evidence>
<sequence length="223" mass="25122">MFQNIRDIILANRFYVVQTTSIKFSQESARTFYQEHKNKFFYHRLVSFMTREVEHHSLETISHSATPSTPGEGRKPTRVPRDNSSSIVRKRKQRGNDDETTEVLQSAGRKLKALQSEDSFGVYGKHIANKLRGLKGKQNIFAQKLINDVQFVEMETLTKGFKVLNCGNKREPPLMMSQGFPYCPPPGPTGSTFFQQPAIVNPSATRAETPCPGTSSSANLTHL</sequence>
<evidence type="ECO:0000256" key="1">
    <source>
        <dbReference type="ARBA" id="ARBA00008142"/>
    </source>
</evidence>
<dbReference type="Pfam" id="PF00334">
    <property type="entry name" value="NDK"/>
    <property type="match status" value="1"/>
</dbReference>
<evidence type="ECO:0000313" key="8">
    <source>
        <dbReference type="EMBL" id="CAD7443647.1"/>
    </source>
</evidence>
<evidence type="ECO:0000256" key="6">
    <source>
        <dbReference type="SAM" id="MobiDB-lite"/>
    </source>
</evidence>
<dbReference type="PANTHER" id="PTHR46161">
    <property type="entry name" value="NUCLEOSIDE DIPHOSPHATE KINASE"/>
    <property type="match status" value="1"/>
</dbReference>
<feature type="region of interest" description="Disordered" evidence="6">
    <location>
        <begin position="59"/>
        <end position="101"/>
    </location>
</feature>
<dbReference type="Gene3D" id="3.30.70.141">
    <property type="entry name" value="Nucleoside diphosphate kinase-like domain"/>
    <property type="match status" value="1"/>
</dbReference>
<evidence type="ECO:0000259" key="7">
    <source>
        <dbReference type="Pfam" id="PF00334"/>
    </source>
</evidence>
<comment type="similarity">
    <text evidence="1">Belongs to the NDK family.</text>
</comment>